<feature type="domain" description="Transposase IS4-like" evidence="1">
    <location>
        <begin position="105"/>
        <end position="337"/>
    </location>
</feature>
<dbReference type="InterPro" id="IPR051698">
    <property type="entry name" value="Transposase_11-like"/>
</dbReference>
<dbReference type="NCBIfam" id="NF033564">
    <property type="entry name" value="transpos_ISAs1"/>
    <property type="match status" value="1"/>
</dbReference>
<evidence type="ECO:0000313" key="3">
    <source>
        <dbReference type="EMBL" id="MCU6801493.1"/>
    </source>
</evidence>
<dbReference type="RefSeq" id="WP_158360317.1">
    <property type="nucleotide sequence ID" value="NZ_JAOQJF010000080.1"/>
</dbReference>
<evidence type="ECO:0000259" key="2">
    <source>
        <dbReference type="Pfam" id="PF13808"/>
    </source>
</evidence>
<dbReference type="EMBL" id="JAOQJF010000080">
    <property type="protein sequence ID" value="MCU6801493.1"/>
    <property type="molecule type" value="Genomic_DNA"/>
</dbReference>
<gene>
    <name evidence="3" type="ORF">OCV69_16560</name>
</gene>
<keyword evidence="4" id="KW-1185">Reference proteome</keyword>
<dbReference type="PANTHER" id="PTHR30298:SF0">
    <property type="entry name" value="PROTEIN YBFL-RELATED"/>
    <property type="match status" value="1"/>
</dbReference>
<name>A0ABT2V3M4_9FIRM</name>
<dbReference type="InterPro" id="IPR032806">
    <property type="entry name" value="YbfD_N"/>
</dbReference>
<dbReference type="PANTHER" id="PTHR30298">
    <property type="entry name" value="H REPEAT-ASSOCIATED PREDICTED TRANSPOSASE"/>
    <property type="match status" value="1"/>
</dbReference>
<evidence type="ECO:0000313" key="4">
    <source>
        <dbReference type="Proteomes" id="UP001652395"/>
    </source>
</evidence>
<dbReference type="Proteomes" id="UP001652395">
    <property type="component" value="Unassembled WGS sequence"/>
</dbReference>
<dbReference type="Pfam" id="PF01609">
    <property type="entry name" value="DDE_Tnp_1"/>
    <property type="match status" value="1"/>
</dbReference>
<accession>A0ABT2V3M4</accession>
<sequence length="373" mass="43999">MDELLEWMDYIEDKRQQTKVRHKLKDIIVIVLFATLANVDDWVEMEYFAHYHEAYLKKYIELKNGIPSHDTLCRVFGMLSPEILQQLYGKWQELLNQNEGEVLRKLICIDGKTMRSNKRKEGKPNHIITAWSKEDGFSLGQKVVNTKSNEITAIPELLEKIRIKGQVVTIDAMGTQTAIAEKIRLKRGDYVLALKENQRTLHEDVSLYLNDAEIKEELRKKGKYKKTIEKAHSQLEIREYYQTKEIGWLSQKKDWKGLKSIGMEEKTIRKDGQEKKEIRYYISSLNEDIELFSRAVRGHWSVESMHWQLDVTFKEDANRTLDKQAAENLNIIRKWCLSILKMVEIFRPNLSMKKKRFVISMNPAEFLEQVLNF</sequence>
<organism evidence="3 4">
    <name type="scientific">Alitiscatomonas aceti</name>
    <dbReference type="NCBI Taxonomy" id="2981724"/>
    <lineage>
        <taxon>Bacteria</taxon>
        <taxon>Bacillati</taxon>
        <taxon>Bacillota</taxon>
        <taxon>Clostridia</taxon>
        <taxon>Lachnospirales</taxon>
        <taxon>Lachnospiraceae</taxon>
        <taxon>Alitiscatomonas</taxon>
    </lineage>
</organism>
<dbReference type="InterPro" id="IPR047647">
    <property type="entry name" value="ISAs1_transpos"/>
</dbReference>
<reference evidence="3 4" key="1">
    <citation type="journal article" date="2021" name="ISME Commun">
        <title>Automated analysis of genomic sequences facilitates high-throughput and comprehensive description of bacteria.</title>
        <authorList>
            <person name="Hitch T.C.A."/>
        </authorList>
    </citation>
    <scope>NUCLEOTIDE SEQUENCE [LARGE SCALE GENOMIC DNA]</scope>
    <source>
        <strain evidence="4">f_CCE</strain>
    </source>
</reference>
<dbReference type="Pfam" id="PF13808">
    <property type="entry name" value="DDE_Tnp_1_assoc"/>
    <property type="match status" value="1"/>
</dbReference>
<evidence type="ECO:0000259" key="1">
    <source>
        <dbReference type="Pfam" id="PF01609"/>
    </source>
</evidence>
<proteinExistence type="predicted"/>
<comment type="caution">
    <text evidence="3">The sequence shown here is derived from an EMBL/GenBank/DDBJ whole genome shotgun (WGS) entry which is preliminary data.</text>
</comment>
<feature type="domain" description="H repeat-associated protein N-terminal" evidence="2">
    <location>
        <begin position="8"/>
        <end position="91"/>
    </location>
</feature>
<protein>
    <submittedName>
        <fullName evidence="3">ISAs1 family transposase</fullName>
    </submittedName>
</protein>
<dbReference type="InterPro" id="IPR002559">
    <property type="entry name" value="Transposase_11"/>
</dbReference>